<evidence type="ECO:0000313" key="4">
    <source>
        <dbReference type="Proteomes" id="UP001055111"/>
    </source>
</evidence>
<protein>
    <recommendedName>
        <fullName evidence="5">ATP-dependent OLD family endonuclease</fullName>
    </recommendedName>
</protein>
<dbReference type="Pfam" id="PF13175">
    <property type="entry name" value="AAA_15"/>
    <property type="match status" value="1"/>
</dbReference>
<dbReference type="AlphaFoldDB" id="A0AA37MKH2"/>
<dbReference type="Gene3D" id="3.40.50.300">
    <property type="entry name" value="P-loop containing nucleotide triphosphate hydrolases"/>
    <property type="match status" value="1"/>
</dbReference>
<reference evidence="3" key="1">
    <citation type="submission" date="2022-09" db="EMBL/GenBank/DDBJ databases">
        <title>Isolation and characterization of 3-chlorobenzoate degrading bacteria from soils in Shizuoka.</title>
        <authorList>
            <person name="Ifat A."/>
            <person name="Ogawa N."/>
            <person name="Kimbara K."/>
            <person name="Moriuchi R."/>
            <person name="Dohra H."/>
            <person name="Shintani M."/>
        </authorList>
    </citation>
    <scope>NUCLEOTIDE SEQUENCE</scope>
    <source>
        <strain evidence="3">19CS4-2</strain>
    </source>
</reference>
<dbReference type="InterPro" id="IPR041685">
    <property type="entry name" value="AAA_GajA/Old/RecF-like"/>
</dbReference>
<dbReference type="InterPro" id="IPR027417">
    <property type="entry name" value="P-loop_NTPase"/>
</dbReference>
<dbReference type="Proteomes" id="UP001055111">
    <property type="component" value="Unassembled WGS sequence"/>
</dbReference>
<dbReference type="PANTHER" id="PTHR43581:SF4">
    <property type="entry name" value="ATP_GTP PHOSPHATASE"/>
    <property type="match status" value="1"/>
</dbReference>
<comment type="caution">
    <text evidence="3">The sequence shown here is derived from an EMBL/GenBank/DDBJ whole genome shotgun (WGS) entry which is preliminary data.</text>
</comment>
<feature type="domain" description="Endonuclease GajA/Old nuclease/RecF-like AAA" evidence="1">
    <location>
        <begin position="36"/>
        <end position="193"/>
    </location>
</feature>
<evidence type="ECO:0000259" key="1">
    <source>
        <dbReference type="Pfam" id="PF13175"/>
    </source>
</evidence>
<dbReference type="InterPro" id="IPR051396">
    <property type="entry name" value="Bact_Antivir_Def_Nuclease"/>
</dbReference>
<dbReference type="PANTHER" id="PTHR43581">
    <property type="entry name" value="ATP/GTP PHOSPHATASE"/>
    <property type="match status" value="1"/>
</dbReference>
<evidence type="ECO:0008006" key="5">
    <source>
        <dbReference type="Google" id="ProtNLM"/>
    </source>
</evidence>
<evidence type="ECO:0000313" key="3">
    <source>
        <dbReference type="EMBL" id="GJH30913.1"/>
    </source>
</evidence>
<name>A0AA37MKH2_9BURK</name>
<accession>A0AA37MKH2</accession>
<feature type="domain" description="OLD protein-like TOPRIM" evidence="2">
    <location>
        <begin position="241"/>
        <end position="308"/>
    </location>
</feature>
<organism evidence="3 4">
    <name type="scientific">Caballeronia novacaledonica</name>
    <dbReference type="NCBI Taxonomy" id="1544861"/>
    <lineage>
        <taxon>Bacteria</taxon>
        <taxon>Pseudomonadati</taxon>
        <taxon>Pseudomonadota</taxon>
        <taxon>Betaproteobacteria</taxon>
        <taxon>Burkholderiales</taxon>
        <taxon>Burkholderiaceae</taxon>
        <taxon>Caballeronia</taxon>
    </lineage>
</organism>
<gene>
    <name evidence="3" type="ORF">CBA19CS42_40375</name>
</gene>
<evidence type="ECO:0000259" key="2">
    <source>
        <dbReference type="Pfam" id="PF20469"/>
    </source>
</evidence>
<sequence>MLSLTKEVSFTFIQALRDVVAEFHNNRTNPLLTLLKNKSGEIAPATMKPIVEKVKELNTSIEALEDVQTVRSDIRNTMKDAAGETYSPAAMSIKSDLPDEAEKLFQSLRLFVGESEGAYEGPIHELSLGGANLIYLTLKLLEFQYQSAREPVANFLLIEEPEAHIHTHIQKTLFDRISYADTQIIYSTHSTHISEVSKIGSVNILGKNGGTCEAYQPATGLSPTEIIHVQRYLDAVRSNLLFAKSVVLVEGDAEEILIPVMFKKVLGLSLDELGISLINVRSTGFKNVAILFHDERIRKLCSVVTDLDSVFIDTSLDAADSDDVKSYKKKCQGSHDAGARRKVELDSFVEGNDWLSAHYATHTFEVDFVLAGNVEPACAVIPSVYVDPPTIALAEQELRSGDKARYGKRMLTMAAKDGKGWFAIMLADMLDHTTVIPRYIREAVLFAQPRLSTELCFNIFSYRLDMFARTHAGAVAQVEAGKAVLQRYRVGEVDLPTVSGEMRTAMPGDQIHDFFPVHA</sequence>
<proteinExistence type="predicted"/>
<dbReference type="EMBL" id="BPUS01000051">
    <property type="protein sequence ID" value="GJH30913.1"/>
    <property type="molecule type" value="Genomic_DNA"/>
</dbReference>
<dbReference type="SUPFAM" id="SSF52540">
    <property type="entry name" value="P-loop containing nucleoside triphosphate hydrolases"/>
    <property type="match status" value="1"/>
</dbReference>
<dbReference type="Pfam" id="PF20469">
    <property type="entry name" value="OLD-like_TOPRIM"/>
    <property type="match status" value="1"/>
</dbReference>
<dbReference type="RefSeq" id="WP_238218439.1">
    <property type="nucleotide sequence ID" value="NZ_BPUS01000051.1"/>
</dbReference>
<dbReference type="InterPro" id="IPR034139">
    <property type="entry name" value="TOPRIM_OLD"/>
</dbReference>
<dbReference type="CDD" id="cd01026">
    <property type="entry name" value="TOPRIM_OLD"/>
    <property type="match status" value="1"/>
</dbReference>